<protein>
    <submittedName>
        <fullName evidence="1">Uncharacterized protein</fullName>
    </submittedName>
</protein>
<sequence>MDYNFFQPRLLPSLLVGVTTYYKPSNHIIEDIGKHCYSDGGNGQSHGIIGDIINVSVGVKHERTDPHDERRLKNDYRVLISRIANVPLPQLDFLYKTQPTHILGTNNEELTIEECGDASRSSFSQ</sequence>
<organism evidence="1 2">
    <name type="scientific">Potamilus streckersoni</name>
    <dbReference type="NCBI Taxonomy" id="2493646"/>
    <lineage>
        <taxon>Eukaryota</taxon>
        <taxon>Metazoa</taxon>
        <taxon>Spiralia</taxon>
        <taxon>Lophotrochozoa</taxon>
        <taxon>Mollusca</taxon>
        <taxon>Bivalvia</taxon>
        <taxon>Autobranchia</taxon>
        <taxon>Heteroconchia</taxon>
        <taxon>Palaeoheterodonta</taxon>
        <taxon>Unionida</taxon>
        <taxon>Unionoidea</taxon>
        <taxon>Unionidae</taxon>
        <taxon>Ambleminae</taxon>
        <taxon>Lampsilini</taxon>
        <taxon>Potamilus</taxon>
    </lineage>
</organism>
<proteinExistence type="predicted"/>
<comment type="caution">
    <text evidence="1">The sequence shown here is derived from an EMBL/GenBank/DDBJ whole genome shotgun (WGS) entry which is preliminary data.</text>
</comment>
<reference evidence="1" key="3">
    <citation type="submission" date="2023-05" db="EMBL/GenBank/DDBJ databases">
        <authorList>
            <person name="Smith C.H."/>
        </authorList>
    </citation>
    <scope>NUCLEOTIDE SEQUENCE</scope>
    <source>
        <strain evidence="1">CHS0354</strain>
        <tissue evidence="1">Mantle</tissue>
    </source>
</reference>
<accession>A0AAE0SRD4</accession>
<evidence type="ECO:0000313" key="2">
    <source>
        <dbReference type="Proteomes" id="UP001195483"/>
    </source>
</evidence>
<reference evidence="1" key="1">
    <citation type="journal article" date="2021" name="Genome Biol. Evol.">
        <title>A High-Quality Reference Genome for a Parasitic Bivalve with Doubly Uniparental Inheritance (Bivalvia: Unionida).</title>
        <authorList>
            <person name="Smith C.H."/>
        </authorList>
    </citation>
    <scope>NUCLEOTIDE SEQUENCE</scope>
    <source>
        <strain evidence="1">CHS0354</strain>
    </source>
</reference>
<reference evidence="1" key="2">
    <citation type="journal article" date="2021" name="Genome Biol. Evol.">
        <title>Developing a high-quality reference genome for a parasitic bivalve with doubly uniparental inheritance (Bivalvia: Unionida).</title>
        <authorList>
            <person name="Smith C.H."/>
        </authorList>
    </citation>
    <scope>NUCLEOTIDE SEQUENCE</scope>
    <source>
        <strain evidence="1">CHS0354</strain>
        <tissue evidence="1">Mantle</tissue>
    </source>
</reference>
<dbReference type="Proteomes" id="UP001195483">
    <property type="component" value="Unassembled WGS sequence"/>
</dbReference>
<dbReference type="AlphaFoldDB" id="A0AAE0SRD4"/>
<keyword evidence="2" id="KW-1185">Reference proteome</keyword>
<evidence type="ECO:0000313" key="1">
    <source>
        <dbReference type="EMBL" id="KAK3596168.1"/>
    </source>
</evidence>
<name>A0AAE0SRD4_9BIVA</name>
<gene>
    <name evidence="1" type="ORF">CHS0354_020625</name>
</gene>
<dbReference type="EMBL" id="JAEAOA010001257">
    <property type="protein sequence ID" value="KAK3596168.1"/>
    <property type="molecule type" value="Genomic_DNA"/>
</dbReference>